<keyword evidence="7 11" id="KW-0805">Transcription regulation</keyword>
<feature type="domain" description="VWFA" evidence="13">
    <location>
        <begin position="63"/>
        <end position="239"/>
    </location>
</feature>
<dbReference type="Pfam" id="PF04056">
    <property type="entry name" value="Ssl1"/>
    <property type="match status" value="1"/>
</dbReference>
<dbReference type="InterPro" id="IPR036465">
    <property type="entry name" value="vWFA_dom_sf"/>
</dbReference>
<dbReference type="CDD" id="cd01453">
    <property type="entry name" value="vWA_transcription_factor_IIH_type"/>
    <property type="match status" value="1"/>
</dbReference>
<evidence type="ECO:0000313" key="14">
    <source>
        <dbReference type="EMBL" id="CAG4645519.1"/>
    </source>
</evidence>
<dbReference type="InterPro" id="IPR046349">
    <property type="entry name" value="C1-like_sf"/>
</dbReference>
<dbReference type="InterPro" id="IPR007198">
    <property type="entry name" value="Ssl1-like"/>
</dbReference>
<keyword evidence="9" id="KW-0234">DNA repair</keyword>
<dbReference type="PROSITE" id="PS00028">
    <property type="entry name" value="ZINC_FINGER_C2H2_1"/>
    <property type="match status" value="1"/>
</dbReference>
<dbReference type="GO" id="GO:0005675">
    <property type="term" value="C:transcription factor TFIIH holo complex"/>
    <property type="evidence" value="ECO:0007669"/>
    <property type="project" value="UniProtKB-UniRule"/>
</dbReference>
<dbReference type="EMBL" id="OC988864">
    <property type="protein sequence ID" value="CAG4645519.1"/>
    <property type="molecule type" value="Genomic_DNA"/>
</dbReference>
<dbReference type="InterPro" id="IPR002035">
    <property type="entry name" value="VWF_A"/>
</dbReference>
<dbReference type="InterPro" id="IPR013087">
    <property type="entry name" value="Znf_C2H2_type"/>
</dbReference>
<evidence type="ECO:0000256" key="3">
    <source>
        <dbReference type="ARBA" id="ARBA00022723"/>
    </source>
</evidence>
<keyword evidence="3 11" id="KW-0479">Metal-binding</keyword>
<keyword evidence="4" id="KW-0227">DNA damage</keyword>
<dbReference type="PIRSF" id="PIRSF015919">
    <property type="entry name" value="TFIIH_SSL1"/>
    <property type="match status" value="1"/>
</dbReference>
<evidence type="ECO:0000256" key="10">
    <source>
        <dbReference type="ARBA" id="ARBA00023242"/>
    </source>
</evidence>
<dbReference type="AlphaFoldDB" id="A0A9N6ZFY5"/>
<dbReference type="GO" id="GO:0006289">
    <property type="term" value="P:nucleotide-excision repair"/>
    <property type="evidence" value="ECO:0007669"/>
    <property type="project" value="UniProtKB-UniRule"/>
</dbReference>
<dbReference type="GO" id="GO:0006357">
    <property type="term" value="P:regulation of transcription by RNA polymerase II"/>
    <property type="evidence" value="ECO:0007669"/>
    <property type="project" value="TreeGrafter"/>
</dbReference>
<dbReference type="FunFam" id="3.40.50.410:FF:000015">
    <property type="entry name" value="General transcription factor IIH subunit 2"/>
    <property type="match status" value="1"/>
</dbReference>
<evidence type="ECO:0000256" key="5">
    <source>
        <dbReference type="ARBA" id="ARBA00022771"/>
    </source>
</evidence>
<dbReference type="PROSITE" id="PS50234">
    <property type="entry name" value="VWFA"/>
    <property type="match status" value="1"/>
</dbReference>
<dbReference type="InterPro" id="IPR012170">
    <property type="entry name" value="TFIIH_SSL1/p44"/>
</dbReference>
<dbReference type="GO" id="GO:0008270">
    <property type="term" value="F:zinc ion binding"/>
    <property type="evidence" value="ECO:0007669"/>
    <property type="project" value="UniProtKB-UniRule"/>
</dbReference>
<dbReference type="PANTHER" id="PTHR12695:SF2">
    <property type="entry name" value="GENERAL TRANSCRIPTION FACTOR IIH SUBUNIT 2-RELATED"/>
    <property type="match status" value="1"/>
</dbReference>
<dbReference type="GO" id="GO:0006351">
    <property type="term" value="P:DNA-templated transcription"/>
    <property type="evidence" value="ECO:0007669"/>
    <property type="project" value="InterPro"/>
</dbReference>
<dbReference type="Gene3D" id="3.40.50.410">
    <property type="entry name" value="von Willebrand factor, type A domain"/>
    <property type="match status" value="1"/>
</dbReference>
<dbReference type="NCBIfam" id="TIGR00622">
    <property type="entry name" value="ssl1"/>
    <property type="match status" value="1"/>
</dbReference>
<comment type="similarity">
    <text evidence="2 11">Belongs to the GTF2H2 family.</text>
</comment>
<dbReference type="Gene3D" id="3.30.40.10">
    <property type="entry name" value="Zinc/RING finger domain, C3HC4 (zinc finger)"/>
    <property type="match status" value="1"/>
</dbReference>
<comment type="subcellular location">
    <subcellularLocation>
        <location evidence="1 11">Nucleus</location>
    </subcellularLocation>
</comment>
<dbReference type="InterPro" id="IPR004595">
    <property type="entry name" value="TFIIH_C1-like_dom"/>
</dbReference>
<dbReference type="SUPFAM" id="SSF57889">
    <property type="entry name" value="Cysteine-rich domain"/>
    <property type="match status" value="1"/>
</dbReference>
<protein>
    <recommendedName>
        <fullName evidence="11">General transcription factor IIH subunit</fullName>
    </recommendedName>
</protein>
<dbReference type="GO" id="GO:0000439">
    <property type="term" value="C:transcription factor TFIIH core complex"/>
    <property type="evidence" value="ECO:0007669"/>
    <property type="project" value="InterPro"/>
</dbReference>
<keyword evidence="8 11" id="KW-0804">Transcription</keyword>
<dbReference type="Pfam" id="PF07975">
    <property type="entry name" value="C1_4"/>
    <property type="match status" value="1"/>
</dbReference>
<dbReference type="InterPro" id="IPR013083">
    <property type="entry name" value="Znf_RING/FYVE/PHD"/>
</dbReference>
<name>A0A9N6ZFY5_9CRUS</name>
<evidence type="ECO:0000256" key="2">
    <source>
        <dbReference type="ARBA" id="ARBA00006092"/>
    </source>
</evidence>
<evidence type="ECO:0000256" key="7">
    <source>
        <dbReference type="ARBA" id="ARBA00023015"/>
    </source>
</evidence>
<proteinExistence type="inferred from homology"/>
<evidence type="ECO:0000256" key="8">
    <source>
        <dbReference type="ARBA" id="ARBA00023163"/>
    </source>
</evidence>
<evidence type="ECO:0000256" key="4">
    <source>
        <dbReference type="ARBA" id="ARBA00022763"/>
    </source>
</evidence>
<keyword evidence="5" id="KW-0863">Zinc-finger</keyword>
<dbReference type="PANTHER" id="PTHR12695">
    <property type="entry name" value="GENERAL TRANSCRIPTION FACTOR IIH SUBUNIT 2"/>
    <property type="match status" value="1"/>
</dbReference>
<gene>
    <name evidence="14" type="primary">EOG090X05VA</name>
</gene>
<evidence type="ECO:0000259" key="13">
    <source>
        <dbReference type="PROSITE" id="PS50234"/>
    </source>
</evidence>
<reference evidence="14" key="1">
    <citation type="submission" date="2021-04" db="EMBL/GenBank/DDBJ databases">
        <authorList>
            <person name="Cornetti L."/>
        </authorList>
    </citation>
    <scope>NUCLEOTIDE SEQUENCE</scope>
</reference>
<dbReference type="SMART" id="SM01047">
    <property type="entry name" value="C1_4"/>
    <property type="match status" value="1"/>
</dbReference>
<feature type="zinc finger region" description="C4-type" evidence="12">
    <location>
        <begin position="290"/>
        <end position="307"/>
    </location>
</feature>
<evidence type="ECO:0000256" key="11">
    <source>
        <dbReference type="PIRNR" id="PIRNR015919"/>
    </source>
</evidence>
<dbReference type="SMART" id="SM00327">
    <property type="entry name" value="VWA"/>
    <property type="match status" value="1"/>
</dbReference>
<keyword evidence="6 11" id="KW-0862">Zinc</keyword>
<organism evidence="14">
    <name type="scientific">Lynceus sp. MCZ IZ 141354</name>
    <dbReference type="NCBI Taxonomy" id="1930659"/>
    <lineage>
        <taxon>Eukaryota</taxon>
        <taxon>Metazoa</taxon>
        <taxon>Ecdysozoa</taxon>
        <taxon>Arthropoda</taxon>
        <taxon>Crustacea</taxon>
        <taxon>Branchiopoda</taxon>
        <taxon>Diplostraca</taxon>
        <taxon>Laevicaudata</taxon>
        <taxon>Lynceidae</taxon>
        <taxon>Lynceus</taxon>
    </lineage>
</organism>
<sequence length="400" mass="44471">MADDEDGGKEYRWETGYEKTWEAIEEDEEGLIETNVADLVARSKRRRAALRAAGSVRLGMMRHIFLILDLSECMTLQDLRPTRQLCVAKILEGFIGEFFDQNPISQMGIIVTRNKRAEKVSELAGNPHKHIEAIRKIANSPCGGEPSLQNSLELALQSLKHMPPHTSREVLFLFGSLTTCDPGDISVTVESLKKENIRVSVIGLSAEVRICRHISKETKGEYGVLLDEHHLRELVLGLVEPPVAASAAESSLVRMGFPGGNSEDLENLPALCMCHIDMPESSIKTTGYNCPQCGARYCELPVECKVCGLTLISAPHLARSYHHLFPLAPFQEHEKTNENQRCFACLRVFNEKTKHVYVCSICKQVYCLDCDLYIHDTLHACPGCSSHPDAAKLLTETVGV</sequence>
<evidence type="ECO:0000256" key="6">
    <source>
        <dbReference type="ARBA" id="ARBA00022833"/>
    </source>
</evidence>
<keyword evidence="10 11" id="KW-0539">Nucleus</keyword>
<evidence type="ECO:0000256" key="9">
    <source>
        <dbReference type="ARBA" id="ARBA00023204"/>
    </source>
</evidence>
<evidence type="ECO:0000256" key="1">
    <source>
        <dbReference type="ARBA" id="ARBA00004123"/>
    </source>
</evidence>
<accession>A0A9N6ZFY5</accession>
<dbReference type="SUPFAM" id="SSF53300">
    <property type="entry name" value="vWA-like"/>
    <property type="match status" value="1"/>
</dbReference>
<evidence type="ECO:0000256" key="12">
    <source>
        <dbReference type="PIRSR" id="PIRSR015919-1"/>
    </source>
</evidence>